<accession>A0AAQ4D7W9</accession>
<name>A0AAQ4D7W9_AMBAM</name>
<keyword evidence="2" id="KW-1185">Reference proteome</keyword>
<sequence length="278" mass="30024">MLAASIGAVVLFAVAVTGGIAAGRFLLRKPTAVCETQGCRRYSKALLESMDTSVDPCQDFGRYVCGRYSHPNGLSVAEAAKESYRDEVVAPAHNASLSSTGQNALEKGWRFYKSCEDVVEGGADNMAAVVAGLVEAGIGWPVPTAGKVSLVSAMVLLATKMGWPSLLDFVVPEASGNVIQVTINRSPYSTEILTRVKDIDTKALEAFFNLAARRIFESRKAAAKHEGAEVYRSEASFKDAVNFSSMMTLEKSYEAYFLAKPGTLVFHLPHQRRLTLCL</sequence>
<dbReference type="PANTHER" id="PTHR11733:SF240">
    <property type="entry name" value="GH14155P-RELATED"/>
    <property type="match status" value="1"/>
</dbReference>
<organism evidence="1 2">
    <name type="scientific">Amblyomma americanum</name>
    <name type="common">Lone star tick</name>
    <dbReference type="NCBI Taxonomy" id="6943"/>
    <lineage>
        <taxon>Eukaryota</taxon>
        <taxon>Metazoa</taxon>
        <taxon>Ecdysozoa</taxon>
        <taxon>Arthropoda</taxon>
        <taxon>Chelicerata</taxon>
        <taxon>Arachnida</taxon>
        <taxon>Acari</taxon>
        <taxon>Parasitiformes</taxon>
        <taxon>Ixodida</taxon>
        <taxon>Ixodoidea</taxon>
        <taxon>Ixodidae</taxon>
        <taxon>Amblyomminae</taxon>
        <taxon>Amblyomma</taxon>
    </lineage>
</organism>
<protein>
    <recommendedName>
        <fullName evidence="3">Peptidase M13 N-terminal domain-containing protein</fullName>
    </recommendedName>
</protein>
<reference evidence="1 2" key="1">
    <citation type="journal article" date="2023" name="Arcadia Sci">
        <title>De novo assembly of a long-read Amblyomma americanum tick genome.</title>
        <authorList>
            <person name="Chou S."/>
            <person name="Poskanzer K.E."/>
            <person name="Rollins M."/>
            <person name="Thuy-Boun P.S."/>
        </authorList>
    </citation>
    <scope>NUCLEOTIDE SEQUENCE [LARGE SCALE GENOMIC DNA]</scope>
    <source>
        <strain evidence="1">F_SG_1</strain>
        <tissue evidence="1">Salivary glands</tissue>
    </source>
</reference>
<proteinExistence type="predicted"/>
<dbReference type="InterPro" id="IPR000718">
    <property type="entry name" value="Peptidase_M13"/>
</dbReference>
<dbReference type="PROSITE" id="PS51885">
    <property type="entry name" value="NEPRILYSIN"/>
    <property type="match status" value="1"/>
</dbReference>
<dbReference type="InterPro" id="IPR042089">
    <property type="entry name" value="Peptidase_M13_dom_2"/>
</dbReference>
<evidence type="ECO:0000313" key="2">
    <source>
        <dbReference type="Proteomes" id="UP001321473"/>
    </source>
</evidence>
<comment type="caution">
    <text evidence="1">The sequence shown here is derived from an EMBL/GenBank/DDBJ whole genome shotgun (WGS) entry which is preliminary data.</text>
</comment>
<dbReference type="PANTHER" id="PTHR11733">
    <property type="entry name" value="ZINC METALLOPROTEASE FAMILY M13 NEPRILYSIN-RELATED"/>
    <property type="match status" value="1"/>
</dbReference>
<dbReference type="EMBL" id="JARKHS020033988">
    <property type="protein sequence ID" value="KAK8758559.1"/>
    <property type="molecule type" value="Genomic_DNA"/>
</dbReference>
<dbReference type="SUPFAM" id="SSF55486">
    <property type="entry name" value="Metalloproteases ('zincins'), catalytic domain"/>
    <property type="match status" value="1"/>
</dbReference>
<evidence type="ECO:0008006" key="3">
    <source>
        <dbReference type="Google" id="ProtNLM"/>
    </source>
</evidence>
<dbReference type="GO" id="GO:0004222">
    <property type="term" value="F:metalloendopeptidase activity"/>
    <property type="evidence" value="ECO:0007669"/>
    <property type="project" value="InterPro"/>
</dbReference>
<dbReference type="Gene3D" id="1.10.1380.10">
    <property type="entry name" value="Neutral endopeptidase , domain2"/>
    <property type="match status" value="1"/>
</dbReference>
<dbReference type="GO" id="GO:0016485">
    <property type="term" value="P:protein processing"/>
    <property type="evidence" value="ECO:0007669"/>
    <property type="project" value="TreeGrafter"/>
</dbReference>
<evidence type="ECO:0000313" key="1">
    <source>
        <dbReference type="EMBL" id="KAK8758559.1"/>
    </source>
</evidence>
<dbReference type="Proteomes" id="UP001321473">
    <property type="component" value="Unassembled WGS sequence"/>
</dbReference>
<dbReference type="Gene3D" id="3.40.390.10">
    <property type="entry name" value="Collagenase (Catalytic Domain)"/>
    <property type="match status" value="1"/>
</dbReference>
<dbReference type="GO" id="GO:0005886">
    <property type="term" value="C:plasma membrane"/>
    <property type="evidence" value="ECO:0007669"/>
    <property type="project" value="TreeGrafter"/>
</dbReference>
<dbReference type="InterPro" id="IPR024079">
    <property type="entry name" value="MetalloPept_cat_dom_sf"/>
</dbReference>
<dbReference type="AlphaFoldDB" id="A0AAQ4D7W9"/>
<gene>
    <name evidence="1" type="ORF">V5799_003806</name>
</gene>